<dbReference type="EMBL" id="CP019471">
    <property type="protein sequence ID" value="UQC73820.1"/>
    <property type="molecule type" value="Genomic_DNA"/>
</dbReference>
<gene>
    <name evidence="2" type="ORF">CLUP02_00467</name>
</gene>
<dbReference type="KEGG" id="clup:CLUP02_00467"/>
<evidence type="ECO:0000313" key="3">
    <source>
        <dbReference type="Proteomes" id="UP000830671"/>
    </source>
</evidence>
<evidence type="ECO:0000256" key="1">
    <source>
        <dbReference type="SAM" id="MobiDB-lite"/>
    </source>
</evidence>
<dbReference type="Proteomes" id="UP000830671">
    <property type="component" value="Chromosome 1"/>
</dbReference>
<keyword evidence="3" id="KW-1185">Reference proteome</keyword>
<dbReference type="AlphaFoldDB" id="A0A9Q8W900"/>
<protein>
    <submittedName>
        <fullName evidence="2">Uncharacterized protein</fullName>
    </submittedName>
</protein>
<feature type="compositionally biased region" description="Pro residues" evidence="1">
    <location>
        <begin position="23"/>
        <end position="37"/>
    </location>
</feature>
<dbReference type="GeneID" id="73334525"/>
<dbReference type="RefSeq" id="XP_049135472.1">
    <property type="nucleotide sequence ID" value="XM_049279515.1"/>
</dbReference>
<proteinExistence type="predicted"/>
<name>A0A9Q8W900_9PEZI</name>
<evidence type="ECO:0000313" key="2">
    <source>
        <dbReference type="EMBL" id="UQC73820.1"/>
    </source>
</evidence>
<feature type="region of interest" description="Disordered" evidence="1">
    <location>
        <begin position="96"/>
        <end position="128"/>
    </location>
</feature>
<sequence length="128" mass="15156">MSTDPSFSIKKAFSWRRSGNDEMPPPPPRRATLPPSPRGWVEQTVSAYNLKWPDLRRYLIGLYQITDGRRLNERQEMYEDKFYFWVPRELSEAEQRTIDTLRARPDDRDQRDNSPDPAGMVSDDFNFN</sequence>
<feature type="region of interest" description="Disordered" evidence="1">
    <location>
        <begin position="1"/>
        <end position="38"/>
    </location>
</feature>
<accession>A0A9Q8W900</accession>
<reference evidence="2" key="1">
    <citation type="journal article" date="2021" name="Mol. Plant Microbe Interact.">
        <title>Complete Genome Sequence of the Plant-Pathogenic Fungus Colletotrichum lupini.</title>
        <authorList>
            <person name="Baroncelli R."/>
            <person name="Pensec F."/>
            <person name="Da Lio D."/>
            <person name="Boufleur T."/>
            <person name="Vicente I."/>
            <person name="Sarrocco S."/>
            <person name="Picot A."/>
            <person name="Baraldi E."/>
            <person name="Sukno S."/>
            <person name="Thon M."/>
            <person name="Le Floch G."/>
        </authorList>
    </citation>
    <scope>NUCLEOTIDE SEQUENCE</scope>
    <source>
        <strain evidence="2">IMI 504893</strain>
    </source>
</reference>
<feature type="compositionally biased region" description="Basic and acidic residues" evidence="1">
    <location>
        <begin position="96"/>
        <end position="114"/>
    </location>
</feature>
<organism evidence="2 3">
    <name type="scientific">Colletotrichum lupini</name>
    <dbReference type="NCBI Taxonomy" id="145971"/>
    <lineage>
        <taxon>Eukaryota</taxon>
        <taxon>Fungi</taxon>
        <taxon>Dikarya</taxon>
        <taxon>Ascomycota</taxon>
        <taxon>Pezizomycotina</taxon>
        <taxon>Sordariomycetes</taxon>
        <taxon>Hypocreomycetidae</taxon>
        <taxon>Glomerellales</taxon>
        <taxon>Glomerellaceae</taxon>
        <taxon>Colletotrichum</taxon>
        <taxon>Colletotrichum acutatum species complex</taxon>
    </lineage>
</organism>